<sequence>MPGWAPCSARAALPLRATWLMCSRCFCTLSLTKASPLDSRTNWHLGNQRACSSQGSSPRSQLHRPPSQWKHLV</sequence>
<name>A0A6B0U2X6_IXORI</name>
<accession>A0A6B0U2X6</accession>
<feature type="chain" id="PRO_5025583735" evidence="2">
    <location>
        <begin position="35"/>
        <end position="73"/>
    </location>
</feature>
<feature type="compositionally biased region" description="Polar residues" evidence="1">
    <location>
        <begin position="47"/>
        <end position="60"/>
    </location>
</feature>
<organism evidence="3">
    <name type="scientific">Ixodes ricinus</name>
    <name type="common">Common tick</name>
    <name type="synonym">Acarus ricinus</name>
    <dbReference type="NCBI Taxonomy" id="34613"/>
    <lineage>
        <taxon>Eukaryota</taxon>
        <taxon>Metazoa</taxon>
        <taxon>Ecdysozoa</taxon>
        <taxon>Arthropoda</taxon>
        <taxon>Chelicerata</taxon>
        <taxon>Arachnida</taxon>
        <taxon>Acari</taxon>
        <taxon>Parasitiformes</taxon>
        <taxon>Ixodida</taxon>
        <taxon>Ixodoidea</taxon>
        <taxon>Ixodidae</taxon>
        <taxon>Ixodinae</taxon>
        <taxon>Ixodes</taxon>
    </lineage>
</organism>
<proteinExistence type="predicted"/>
<feature type="region of interest" description="Disordered" evidence="1">
    <location>
        <begin position="47"/>
        <end position="73"/>
    </location>
</feature>
<protein>
    <submittedName>
        <fullName evidence="3">Putative secreted protein</fullName>
    </submittedName>
</protein>
<keyword evidence="2" id="KW-0732">Signal</keyword>
<dbReference type="EMBL" id="GIFC01000987">
    <property type="protein sequence ID" value="MXU83070.1"/>
    <property type="molecule type" value="Transcribed_RNA"/>
</dbReference>
<feature type="signal peptide" evidence="2">
    <location>
        <begin position="1"/>
        <end position="34"/>
    </location>
</feature>
<reference evidence="3" key="1">
    <citation type="submission" date="2019-12" db="EMBL/GenBank/DDBJ databases">
        <title>An insight into the sialome of adult female Ixodes ricinus ticks feeding for 6 days.</title>
        <authorList>
            <person name="Perner J."/>
            <person name="Ribeiro J.M.C."/>
        </authorList>
    </citation>
    <scope>NUCLEOTIDE SEQUENCE</scope>
    <source>
        <strain evidence="3">Semi-engorged</strain>
        <tissue evidence="3">Salivary glands</tissue>
    </source>
</reference>
<evidence type="ECO:0000313" key="3">
    <source>
        <dbReference type="EMBL" id="MXU83070.1"/>
    </source>
</evidence>
<dbReference type="AlphaFoldDB" id="A0A6B0U2X6"/>
<evidence type="ECO:0000256" key="2">
    <source>
        <dbReference type="SAM" id="SignalP"/>
    </source>
</evidence>
<evidence type="ECO:0000256" key="1">
    <source>
        <dbReference type="SAM" id="MobiDB-lite"/>
    </source>
</evidence>